<dbReference type="Proteomes" id="UP000662703">
    <property type="component" value="Unassembled WGS sequence"/>
</dbReference>
<dbReference type="InterPro" id="IPR010982">
    <property type="entry name" value="Lambda_DNA-bd_dom_sf"/>
</dbReference>
<dbReference type="SUPFAM" id="SSF47413">
    <property type="entry name" value="lambda repressor-like DNA-binding domains"/>
    <property type="match status" value="1"/>
</dbReference>
<dbReference type="CDD" id="cd00093">
    <property type="entry name" value="HTH_XRE"/>
    <property type="match status" value="1"/>
</dbReference>
<dbReference type="EMBL" id="ARXX01000055">
    <property type="protein sequence ID" value="MBF5057717.1"/>
    <property type="molecule type" value="Genomic_DNA"/>
</dbReference>
<dbReference type="RefSeq" id="WP_194865872.1">
    <property type="nucleotide sequence ID" value="NZ_ARXX01000055.1"/>
</dbReference>
<dbReference type="SMART" id="SM00530">
    <property type="entry name" value="HTH_XRE"/>
    <property type="match status" value="1"/>
</dbReference>
<protein>
    <submittedName>
        <fullName evidence="2">XRE family transcriptional regulator</fullName>
    </submittedName>
</protein>
<evidence type="ECO:0000259" key="1">
    <source>
        <dbReference type="PROSITE" id="PS50943"/>
    </source>
</evidence>
<reference evidence="2 3" key="1">
    <citation type="submission" date="2012-09" db="EMBL/GenBank/DDBJ databases">
        <title>Genome Sequence of alkane-degrading Bacterium Alcanivorax sp. 521-1.</title>
        <authorList>
            <person name="Lai Q."/>
            <person name="Shao Z."/>
        </authorList>
    </citation>
    <scope>NUCLEOTIDE SEQUENCE [LARGE SCALE GENOMIC DNA]</scope>
    <source>
        <strain evidence="2 3">521-1</strain>
    </source>
</reference>
<sequence length="125" mass="14031">MNIGAGLKRQRLAQGATLQQVAERAGTDAGNLSRVERNAQDVSFRRLCRLCSALGVRVVDFLRQVEQWDGIETAPPEGDGASRRLRSMVRLFGEVPRRDQVLLIGLARSMHQQNADARRKRPPER</sequence>
<accession>A0ABS0AUB7</accession>
<dbReference type="Gene3D" id="1.10.260.40">
    <property type="entry name" value="lambda repressor-like DNA-binding domains"/>
    <property type="match status" value="1"/>
</dbReference>
<gene>
    <name evidence="2" type="ORF">Y5W_03011</name>
</gene>
<keyword evidence="3" id="KW-1185">Reference proteome</keyword>
<dbReference type="Pfam" id="PF13560">
    <property type="entry name" value="HTH_31"/>
    <property type="match status" value="1"/>
</dbReference>
<dbReference type="PROSITE" id="PS50943">
    <property type="entry name" value="HTH_CROC1"/>
    <property type="match status" value="1"/>
</dbReference>
<proteinExistence type="predicted"/>
<organism evidence="2 3">
    <name type="scientific">Alloalcanivorax profundimaris</name>
    <dbReference type="NCBI Taxonomy" id="2735259"/>
    <lineage>
        <taxon>Bacteria</taxon>
        <taxon>Pseudomonadati</taxon>
        <taxon>Pseudomonadota</taxon>
        <taxon>Gammaproteobacteria</taxon>
        <taxon>Oceanospirillales</taxon>
        <taxon>Alcanivoracaceae</taxon>
        <taxon>Alloalcanivorax</taxon>
    </lineage>
</organism>
<dbReference type="InterPro" id="IPR001387">
    <property type="entry name" value="Cro/C1-type_HTH"/>
</dbReference>
<name>A0ABS0AUB7_9GAMM</name>
<comment type="caution">
    <text evidence="2">The sequence shown here is derived from an EMBL/GenBank/DDBJ whole genome shotgun (WGS) entry which is preliminary data.</text>
</comment>
<feature type="domain" description="HTH cro/C1-type" evidence="1">
    <location>
        <begin position="7"/>
        <end position="61"/>
    </location>
</feature>
<evidence type="ECO:0000313" key="2">
    <source>
        <dbReference type="EMBL" id="MBF5057717.1"/>
    </source>
</evidence>
<evidence type="ECO:0000313" key="3">
    <source>
        <dbReference type="Proteomes" id="UP000662703"/>
    </source>
</evidence>